<feature type="compositionally biased region" description="Basic and acidic residues" evidence="8">
    <location>
        <begin position="778"/>
        <end position="788"/>
    </location>
</feature>
<feature type="region of interest" description="Disordered" evidence="8">
    <location>
        <begin position="920"/>
        <end position="974"/>
    </location>
</feature>
<evidence type="ECO:0000256" key="6">
    <source>
        <dbReference type="ARBA" id="ARBA00030350"/>
    </source>
</evidence>
<dbReference type="InterPro" id="IPR024709">
    <property type="entry name" value="FucosylTrfase_pln"/>
</dbReference>
<sequence length="1191" mass="135139">MLMINLHGNSLGVSLIFFGDSDVLKSLKDVESKASLDWPRSRVSVSPQTINSALALCANICSPDLFRRLSVFYTLADCDNGGGSEADSGGFPHHLHVRYAGEYDQERPFRCLQGFLTVFSWSVRSTLEVYWNWQLREEVNLQNELQRDSNIQYNATTLFAPRGAARGRSSYRIVGEAEALNLEINSSTHDHPLLQIHRINALPIKFAAKLDTQPSRVGIAATHIRTKLVERRPNIHRVLLCAQMSLQMQSGVRLKKFEENKVSAVTLLSKAPWNVDSQQLKQCWTKPVSKDTEPSKGFIVFSLTNGPDHHVSQLADAVVIARYVNATLVLPDIRGSEPGQKRKFQDMYDVDKFMRSLDGVITIVKELPPEVTSRSPAVVRVPNRASEDFIVKKIEPIFRAKGYLRLATYFPSVNLKLREKKNADLASTTCLAMFGSLELKPEIQELVDMMAGSLRTLNQKSNGCFVAIDLKTDFLEKKICKQNGFKQRKSCYNAQEIAEFLKKMGFDGNTTIYLTQTWWHESLNFFREIFPNTYIKMELQNTPMTVQLGQGARIQLTNAIIETGNVGATIQFGSLDFPAVVARTTVVPVSDMNTGKPARRLHPSGAPTHRMHLPAQRPAAEELSRRTSVFERLSQSEVPTIKRTLTGGIISVVTANTTSRPTGLSVPREYDPETSSSGGRLTRRQRRKRNAELRAQQQFSTHPSNGLTKRRFQRPLTADVRRTPPRERLSFARVERRERRNNPLGEHRGVTPELRIRGSTTERSRWKGKQSWRPKPRRGNERKEREIDLGVTSGVASRRSAPDSRDRQRWVQKKAHDDSRYDGRHLGESSRGSCHSPTPPKEEVNFDRSPRVEEILLPNKEPEIQWRRRSEIRLLEEGENMEENMKEDTTNIEYMEGEEEMNDTINMEIVYMARHVNIDNGADYDDGEDDGDWQPHPQQEYQRQHEAGSIADEGDRSPRGHEMEAEDNPFDDENATLAEMRRQMRRQMRAKDREISQLNEKMTEMMAQMTAIMQMMQRNVIVGPAPTPLVDPPNLQMPQISGIRGIPGNGQGAQNTTRQPTPQNIASTSEPVTAAQVAKFEKLNLSKSESHFDKPKKAKSSDTKKRETYSTSSLRSSKGKQVIYNVDKGKQPMQYEEKPKQVYNPNPQPKLILGGNDKPRNFQGGGERPRQNVGTGDRTFPSLKDKMNKEY</sequence>
<feature type="region of interest" description="Disordered" evidence="8">
    <location>
        <begin position="658"/>
        <end position="849"/>
    </location>
</feature>
<evidence type="ECO:0000256" key="5">
    <source>
        <dbReference type="ARBA" id="ARBA00023277"/>
    </source>
</evidence>
<feature type="compositionally biased region" description="Acidic residues" evidence="8">
    <location>
        <begin position="922"/>
        <end position="932"/>
    </location>
</feature>
<evidence type="ECO:0000256" key="7">
    <source>
        <dbReference type="SAM" id="Coils"/>
    </source>
</evidence>
<dbReference type="PANTHER" id="PTHR31288">
    <property type="entry name" value="O-FUCOSYLTRANSFERASE FAMILY PROTEIN"/>
    <property type="match status" value="1"/>
</dbReference>
<evidence type="ECO:0000313" key="9">
    <source>
        <dbReference type="EMBL" id="KAL0903440.1"/>
    </source>
</evidence>
<feature type="region of interest" description="Disordered" evidence="8">
    <location>
        <begin position="591"/>
        <end position="619"/>
    </location>
</feature>
<dbReference type="EMBL" id="JANQDX010000020">
    <property type="protein sequence ID" value="KAL0903440.1"/>
    <property type="molecule type" value="Genomic_DNA"/>
</dbReference>
<evidence type="ECO:0000256" key="2">
    <source>
        <dbReference type="ARBA" id="ARBA00022676"/>
    </source>
</evidence>
<feature type="compositionally biased region" description="Acidic residues" evidence="8">
    <location>
        <begin position="964"/>
        <end position="974"/>
    </location>
</feature>
<reference evidence="9 10" key="1">
    <citation type="journal article" date="2024" name="Plant Biotechnol. J.">
        <title>Dendrobium thyrsiflorum genome and its molecular insights into genes involved in important horticultural traits.</title>
        <authorList>
            <person name="Chen B."/>
            <person name="Wang J.Y."/>
            <person name="Zheng P.J."/>
            <person name="Li K.L."/>
            <person name="Liang Y.M."/>
            <person name="Chen X.F."/>
            <person name="Zhang C."/>
            <person name="Zhao X."/>
            <person name="He X."/>
            <person name="Zhang G.Q."/>
            <person name="Liu Z.J."/>
            <person name="Xu Q."/>
        </authorList>
    </citation>
    <scope>NUCLEOTIDE SEQUENCE [LARGE SCALE GENOMIC DNA]</scope>
    <source>
        <strain evidence="9">GZMU011</strain>
    </source>
</reference>
<keyword evidence="7" id="KW-0175">Coiled coil</keyword>
<feature type="compositionally biased region" description="Polar residues" evidence="8">
    <location>
        <begin position="695"/>
        <end position="707"/>
    </location>
</feature>
<dbReference type="GO" id="GO:0006004">
    <property type="term" value="P:fucose metabolic process"/>
    <property type="evidence" value="ECO:0007669"/>
    <property type="project" value="UniProtKB-KW"/>
</dbReference>
<dbReference type="PANTHER" id="PTHR31288:SF5">
    <property type="entry name" value="PROTEIN MANNAN SYNTHESIS-RELATED 1"/>
    <property type="match status" value="1"/>
</dbReference>
<feature type="coiled-coil region" evidence="7">
    <location>
        <begin position="981"/>
        <end position="1008"/>
    </location>
</feature>
<keyword evidence="5" id="KW-0119">Carbohydrate metabolism</keyword>
<feature type="compositionally biased region" description="Basic and acidic residues" evidence="8">
    <location>
        <begin position="800"/>
        <end position="828"/>
    </location>
</feature>
<keyword evidence="3" id="KW-0808">Transferase</keyword>
<feature type="compositionally biased region" description="Basic and acidic residues" evidence="8">
    <location>
        <begin position="840"/>
        <end position="849"/>
    </location>
</feature>
<gene>
    <name evidence="9" type="ORF">M5K25_027821</name>
</gene>
<evidence type="ECO:0000256" key="1">
    <source>
        <dbReference type="ARBA" id="ARBA00007737"/>
    </source>
</evidence>
<feature type="compositionally biased region" description="Polar residues" evidence="8">
    <location>
        <begin position="1052"/>
        <end position="1071"/>
    </location>
</feature>
<feature type="compositionally biased region" description="Basic residues" evidence="8">
    <location>
        <begin position="766"/>
        <end position="777"/>
    </location>
</feature>
<feature type="compositionally biased region" description="Basic and acidic residues" evidence="8">
    <location>
        <begin position="1086"/>
        <end position="1108"/>
    </location>
</feature>
<feature type="compositionally biased region" description="Basic and acidic residues" evidence="8">
    <location>
        <begin position="953"/>
        <end position="963"/>
    </location>
</feature>
<keyword evidence="4" id="KW-0294">Fucose metabolism</keyword>
<dbReference type="AlphaFoldDB" id="A0ABD0TUT6"/>
<evidence type="ECO:0000256" key="3">
    <source>
        <dbReference type="ARBA" id="ARBA00022679"/>
    </source>
</evidence>
<feature type="compositionally biased region" description="Basic and acidic residues" evidence="8">
    <location>
        <begin position="1127"/>
        <end position="1140"/>
    </location>
</feature>
<evidence type="ECO:0000256" key="8">
    <source>
        <dbReference type="SAM" id="MobiDB-lite"/>
    </source>
</evidence>
<accession>A0ABD0TUT6</accession>
<feature type="region of interest" description="Disordered" evidence="8">
    <location>
        <begin position="1044"/>
        <end position="1073"/>
    </location>
</feature>
<comment type="similarity">
    <text evidence="1">Belongs to the glycosyltransferase GT106 family.</text>
</comment>
<name>A0ABD0TUT6_DENTH</name>
<evidence type="ECO:0000256" key="4">
    <source>
        <dbReference type="ARBA" id="ARBA00023253"/>
    </source>
</evidence>
<dbReference type="Pfam" id="PF10250">
    <property type="entry name" value="O-FucT"/>
    <property type="match status" value="1"/>
</dbReference>
<dbReference type="InterPro" id="IPR019378">
    <property type="entry name" value="GDP-Fuc_O-FucTrfase"/>
</dbReference>
<keyword evidence="2" id="KW-0328">Glycosyltransferase</keyword>
<proteinExistence type="inferred from homology"/>
<comment type="caution">
    <text evidence="9">The sequence shown here is derived from an EMBL/GenBank/DDBJ whole genome shotgun (WGS) entry which is preliminary data.</text>
</comment>
<dbReference type="Proteomes" id="UP001552299">
    <property type="component" value="Unassembled WGS sequence"/>
</dbReference>
<feature type="compositionally biased region" description="Basic and acidic residues" evidence="8">
    <location>
        <begin position="719"/>
        <end position="765"/>
    </location>
</feature>
<evidence type="ECO:0000313" key="10">
    <source>
        <dbReference type="Proteomes" id="UP001552299"/>
    </source>
</evidence>
<protein>
    <recommendedName>
        <fullName evidence="6">O-fucosyltransferase family protein</fullName>
    </recommendedName>
</protein>
<keyword evidence="10" id="KW-1185">Reference proteome</keyword>
<dbReference type="GO" id="GO:0016757">
    <property type="term" value="F:glycosyltransferase activity"/>
    <property type="evidence" value="ECO:0007669"/>
    <property type="project" value="UniProtKB-KW"/>
</dbReference>
<organism evidence="9 10">
    <name type="scientific">Dendrobium thyrsiflorum</name>
    <name type="common">Pinecone-like raceme dendrobium</name>
    <name type="synonym">Orchid</name>
    <dbReference type="NCBI Taxonomy" id="117978"/>
    <lineage>
        <taxon>Eukaryota</taxon>
        <taxon>Viridiplantae</taxon>
        <taxon>Streptophyta</taxon>
        <taxon>Embryophyta</taxon>
        <taxon>Tracheophyta</taxon>
        <taxon>Spermatophyta</taxon>
        <taxon>Magnoliopsida</taxon>
        <taxon>Liliopsida</taxon>
        <taxon>Asparagales</taxon>
        <taxon>Orchidaceae</taxon>
        <taxon>Epidendroideae</taxon>
        <taxon>Malaxideae</taxon>
        <taxon>Dendrobiinae</taxon>
        <taxon>Dendrobium</taxon>
    </lineage>
</organism>
<feature type="region of interest" description="Disordered" evidence="8">
    <location>
        <begin position="1086"/>
        <end position="1191"/>
    </location>
</feature>